<feature type="domain" description="C-type lectin" evidence="2">
    <location>
        <begin position="51"/>
        <end position="181"/>
    </location>
</feature>
<evidence type="ECO:0000313" key="4">
    <source>
        <dbReference type="Proteomes" id="UP000007801"/>
    </source>
</evidence>
<dbReference type="PROSITE" id="PS50041">
    <property type="entry name" value="C_TYPE_LECTIN_2"/>
    <property type="match status" value="1"/>
</dbReference>
<gene>
    <name evidence="3" type="primary">Dana\GF27960</name>
    <name evidence="3" type="ORF">GF27960</name>
</gene>
<dbReference type="CDD" id="cd00037">
    <property type="entry name" value="CLECT"/>
    <property type="match status" value="1"/>
</dbReference>
<dbReference type="SMART" id="SM00034">
    <property type="entry name" value="CLECT"/>
    <property type="match status" value="1"/>
</dbReference>
<evidence type="ECO:0000313" key="3">
    <source>
        <dbReference type="EMBL" id="KPU74251.1"/>
    </source>
</evidence>
<keyword evidence="1" id="KW-0732">Signal</keyword>
<dbReference type="InterPro" id="IPR051004">
    <property type="entry name" value="DC-SIGN_domain-containing"/>
</dbReference>
<dbReference type="InterPro" id="IPR001304">
    <property type="entry name" value="C-type_lectin-like"/>
</dbReference>
<dbReference type="AlphaFoldDB" id="A0A0P9A790"/>
<name>A0A0P9A790_DROAN</name>
<dbReference type="EMBL" id="CH902624">
    <property type="protein sequence ID" value="KPU74251.1"/>
    <property type="molecule type" value="Genomic_DNA"/>
</dbReference>
<dbReference type="InterPro" id="IPR016187">
    <property type="entry name" value="CTDL_fold"/>
</dbReference>
<reference evidence="3 4" key="1">
    <citation type="journal article" date="2007" name="Nature">
        <title>Evolution of genes and genomes on the Drosophila phylogeny.</title>
        <authorList>
            <consortium name="Drosophila 12 Genomes Consortium"/>
            <person name="Clark A.G."/>
            <person name="Eisen M.B."/>
            <person name="Smith D.R."/>
            <person name="Bergman C.M."/>
            <person name="Oliver B."/>
            <person name="Markow T.A."/>
            <person name="Kaufman T.C."/>
            <person name="Kellis M."/>
            <person name="Gelbart W."/>
            <person name="Iyer V.N."/>
            <person name="Pollard D.A."/>
            <person name="Sackton T.B."/>
            <person name="Larracuente A.M."/>
            <person name="Singh N.D."/>
            <person name="Abad J.P."/>
            <person name="Abt D.N."/>
            <person name="Adryan B."/>
            <person name="Aguade M."/>
            <person name="Akashi H."/>
            <person name="Anderson W.W."/>
            <person name="Aquadro C.F."/>
            <person name="Ardell D.H."/>
            <person name="Arguello R."/>
            <person name="Artieri C.G."/>
            <person name="Barbash D.A."/>
            <person name="Barker D."/>
            <person name="Barsanti P."/>
            <person name="Batterham P."/>
            <person name="Batzoglou S."/>
            <person name="Begun D."/>
            <person name="Bhutkar A."/>
            <person name="Blanco E."/>
            <person name="Bosak S.A."/>
            <person name="Bradley R.K."/>
            <person name="Brand A.D."/>
            <person name="Brent M.R."/>
            <person name="Brooks A.N."/>
            <person name="Brown R.H."/>
            <person name="Butlin R.K."/>
            <person name="Caggese C."/>
            <person name="Calvi B.R."/>
            <person name="Bernardo de Carvalho A."/>
            <person name="Caspi A."/>
            <person name="Castrezana S."/>
            <person name="Celniker S.E."/>
            <person name="Chang J.L."/>
            <person name="Chapple C."/>
            <person name="Chatterji S."/>
            <person name="Chinwalla A."/>
            <person name="Civetta A."/>
            <person name="Clifton S.W."/>
            <person name="Comeron J.M."/>
            <person name="Costello J.C."/>
            <person name="Coyne J.A."/>
            <person name="Daub J."/>
            <person name="David R.G."/>
            <person name="Delcher A.L."/>
            <person name="Delehaunty K."/>
            <person name="Do C.B."/>
            <person name="Ebling H."/>
            <person name="Edwards K."/>
            <person name="Eickbush T."/>
            <person name="Evans J.D."/>
            <person name="Filipski A."/>
            <person name="Findeiss S."/>
            <person name="Freyhult E."/>
            <person name="Fulton L."/>
            <person name="Fulton R."/>
            <person name="Garcia A.C."/>
            <person name="Gardiner A."/>
            <person name="Garfield D.A."/>
            <person name="Garvin B.E."/>
            <person name="Gibson G."/>
            <person name="Gilbert D."/>
            <person name="Gnerre S."/>
            <person name="Godfrey J."/>
            <person name="Good R."/>
            <person name="Gotea V."/>
            <person name="Gravely B."/>
            <person name="Greenberg A.J."/>
            <person name="Griffiths-Jones S."/>
            <person name="Gross S."/>
            <person name="Guigo R."/>
            <person name="Gustafson E.A."/>
            <person name="Haerty W."/>
            <person name="Hahn M.W."/>
            <person name="Halligan D.L."/>
            <person name="Halpern A.L."/>
            <person name="Halter G.M."/>
            <person name="Han M.V."/>
            <person name="Heger A."/>
            <person name="Hillier L."/>
            <person name="Hinrichs A.S."/>
            <person name="Holmes I."/>
            <person name="Hoskins R.A."/>
            <person name="Hubisz M.J."/>
            <person name="Hultmark D."/>
            <person name="Huntley M.A."/>
            <person name="Jaffe D.B."/>
            <person name="Jagadeeshan S."/>
            <person name="Jeck W.R."/>
            <person name="Johnson J."/>
            <person name="Jones C.D."/>
            <person name="Jordan W.C."/>
            <person name="Karpen G.H."/>
            <person name="Kataoka E."/>
            <person name="Keightley P.D."/>
            <person name="Kheradpour P."/>
            <person name="Kirkness E.F."/>
            <person name="Koerich L.B."/>
            <person name="Kristiansen K."/>
            <person name="Kudrna D."/>
            <person name="Kulathinal R.J."/>
            <person name="Kumar S."/>
            <person name="Kwok R."/>
            <person name="Lander E."/>
            <person name="Langley C.H."/>
            <person name="Lapoint R."/>
            <person name="Lazzaro B.P."/>
            <person name="Lee S.J."/>
            <person name="Levesque L."/>
            <person name="Li R."/>
            <person name="Lin C.F."/>
            <person name="Lin M.F."/>
            <person name="Lindblad-Toh K."/>
            <person name="Llopart A."/>
            <person name="Long M."/>
            <person name="Low L."/>
            <person name="Lozovsky E."/>
            <person name="Lu J."/>
            <person name="Luo M."/>
            <person name="Machado C.A."/>
            <person name="Makalowski W."/>
            <person name="Marzo M."/>
            <person name="Matsuda M."/>
            <person name="Matzkin L."/>
            <person name="McAllister B."/>
            <person name="McBride C.S."/>
            <person name="McKernan B."/>
            <person name="McKernan K."/>
            <person name="Mendez-Lago M."/>
            <person name="Minx P."/>
            <person name="Mollenhauer M.U."/>
            <person name="Montooth K."/>
            <person name="Mount S.M."/>
            <person name="Mu X."/>
            <person name="Myers E."/>
            <person name="Negre B."/>
            <person name="Newfeld S."/>
            <person name="Nielsen R."/>
            <person name="Noor M.A."/>
            <person name="O'Grady P."/>
            <person name="Pachter L."/>
            <person name="Papaceit M."/>
            <person name="Parisi M.J."/>
            <person name="Parisi M."/>
            <person name="Parts L."/>
            <person name="Pedersen J.S."/>
            <person name="Pesole G."/>
            <person name="Phillippy A.M."/>
            <person name="Ponting C.P."/>
            <person name="Pop M."/>
            <person name="Porcelli D."/>
            <person name="Powell J.R."/>
            <person name="Prohaska S."/>
            <person name="Pruitt K."/>
            <person name="Puig M."/>
            <person name="Quesneville H."/>
            <person name="Ram K.R."/>
            <person name="Rand D."/>
            <person name="Rasmussen M.D."/>
            <person name="Reed L.K."/>
            <person name="Reenan R."/>
            <person name="Reily A."/>
            <person name="Remington K.A."/>
            <person name="Rieger T.T."/>
            <person name="Ritchie M.G."/>
            <person name="Robin C."/>
            <person name="Rogers Y.H."/>
            <person name="Rohde C."/>
            <person name="Rozas J."/>
            <person name="Rubenfield M.J."/>
            <person name="Ruiz A."/>
            <person name="Russo S."/>
            <person name="Salzberg S.L."/>
            <person name="Sanchez-Gracia A."/>
            <person name="Saranga D.J."/>
            <person name="Sato H."/>
            <person name="Schaeffer S.W."/>
            <person name="Schatz M.C."/>
            <person name="Schlenke T."/>
            <person name="Schwartz R."/>
            <person name="Segarra C."/>
            <person name="Singh R.S."/>
            <person name="Sirot L."/>
            <person name="Sirota M."/>
            <person name="Sisneros N.B."/>
            <person name="Smith C.D."/>
            <person name="Smith T.F."/>
            <person name="Spieth J."/>
            <person name="Stage D.E."/>
            <person name="Stark A."/>
            <person name="Stephan W."/>
            <person name="Strausberg R.L."/>
            <person name="Strempel S."/>
            <person name="Sturgill D."/>
            <person name="Sutton G."/>
            <person name="Sutton G.G."/>
            <person name="Tao W."/>
            <person name="Teichmann S."/>
            <person name="Tobari Y.N."/>
            <person name="Tomimura Y."/>
            <person name="Tsolas J.M."/>
            <person name="Valente V.L."/>
            <person name="Venter E."/>
            <person name="Venter J.C."/>
            <person name="Vicario S."/>
            <person name="Vieira F.G."/>
            <person name="Vilella A.J."/>
            <person name="Villasante A."/>
            <person name="Walenz B."/>
            <person name="Wang J."/>
            <person name="Wasserman M."/>
            <person name="Watts T."/>
            <person name="Wilson D."/>
            <person name="Wilson R.K."/>
            <person name="Wing R.A."/>
            <person name="Wolfner M.F."/>
            <person name="Wong A."/>
            <person name="Wong G.K."/>
            <person name="Wu C.I."/>
            <person name="Wu G."/>
            <person name="Yamamoto D."/>
            <person name="Yang H.P."/>
            <person name="Yang S.P."/>
            <person name="Yorke J.A."/>
            <person name="Yoshida K."/>
            <person name="Zdobnov E."/>
            <person name="Zhang P."/>
            <person name="Zhang Y."/>
            <person name="Zimin A.V."/>
            <person name="Baldwin J."/>
            <person name="Abdouelleil A."/>
            <person name="Abdulkadir J."/>
            <person name="Abebe A."/>
            <person name="Abera B."/>
            <person name="Abreu J."/>
            <person name="Acer S.C."/>
            <person name="Aftuck L."/>
            <person name="Alexander A."/>
            <person name="An P."/>
            <person name="Anderson E."/>
            <person name="Anderson S."/>
            <person name="Arachi H."/>
            <person name="Azer M."/>
            <person name="Bachantsang P."/>
            <person name="Barry A."/>
            <person name="Bayul T."/>
            <person name="Berlin A."/>
            <person name="Bessette D."/>
            <person name="Bloom T."/>
            <person name="Blye J."/>
            <person name="Boguslavskiy L."/>
            <person name="Bonnet C."/>
            <person name="Boukhgalter B."/>
            <person name="Bourzgui I."/>
            <person name="Brown A."/>
            <person name="Cahill P."/>
            <person name="Channer S."/>
            <person name="Cheshatsang Y."/>
            <person name="Chuda L."/>
            <person name="Citroen M."/>
            <person name="Collymore A."/>
            <person name="Cooke P."/>
            <person name="Costello M."/>
            <person name="D'Aco K."/>
            <person name="Daza R."/>
            <person name="De Haan G."/>
            <person name="DeGray S."/>
            <person name="DeMaso C."/>
            <person name="Dhargay N."/>
            <person name="Dooley K."/>
            <person name="Dooley E."/>
            <person name="Doricent M."/>
            <person name="Dorje P."/>
            <person name="Dorjee K."/>
            <person name="Dupes A."/>
            <person name="Elong R."/>
            <person name="Falk J."/>
            <person name="Farina A."/>
            <person name="Faro S."/>
            <person name="Ferguson D."/>
            <person name="Fisher S."/>
            <person name="Foley C.D."/>
            <person name="Franke A."/>
            <person name="Friedrich D."/>
            <person name="Gadbois L."/>
            <person name="Gearin G."/>
            <person name="Gearin C.R."/>
            <person name="Giannoukos G."/>
            <person name="Goode T."/>
            <person name="Graham J."/>
            <person name="Grandbois E."/>
            <person name="Grewal S."/>
            <person name="Gyaltsen K."/>
            <person name="Hafez N."/>
            <person name="Hagos B."/>
            <person name="Hall J."/>
            <person name="Henson C."/>
            <person name="Hollinger A."/>
            <person name="Honan T."/>
            <person name="Huard M.D."/>
            <person name="Hughes L."/>
            <person name="Hurhula B."/>
            <person name="Husby M.E."/>
            <person name="Kamat A."/>
            <person name="Kanga B."/>
            <person name="Kashin S."/>
            <person name="Khazanovich D."/>
            <person name="Kisner P."/>
            <person name="Lance K."/>
            <person name="Lara M."/>
            <person name="Lee W."/>
            <person name="Lennon N."/>
            <person name="Letendre F."/>
            <person name="LeVine R."/>
            <person name="Lipovsky A."/>
            <person name="Liu X."/>
            <person name="Liu J."/>
            <person name="Liu S."/>
            <person name="Lokyitsang T."/>
            <person name="Lokyitsang Y."/>
            <person name="Lubonja R."/>
            <person name="Lui A."/>
            <person name="MacDonald P."/>
            <person name="Magnisalis V."/>
            <person name="Maru K."/>
            <person name="Matthews C."/>
            <person name="McCusker W."/>
            <person name="McDonough S."/>
            <person name="Mehta T."/>
            <person name="Meldrim J."/>
            <person name="Meneus L."/>
            <person name="Mihai O."/>
            <person name="Mihalev A."/>
            <person name="Mihova T."/>
            <person name="Mittelman R."/>
            <person name="Mlenga V."/>
            <person name="Montmayeur A."/>
            <person name="Mulrain L."/>
            <person name="Navidi A."/>
            <person name="Naylor J."/>
            <person name="Negash T."/>
            <person name="Nguyen T."/>
            <person name="Nguyen N."/>
            <person name="Nicol R."/>
            <person name="Norbu C."/>
            <person name="Norbu N."/>
            <person name="Novod N."/>
            <person name="O'Neill B."/>
            <person name="Osman S."/>
            <person name="Markiewicz E."/>
            <person name="Oyono O.L."/>
            <person name="Patti C."/>
            <person name="Phunkhang P."/>
            <person name="Pierre F."/>
            <person name="Priest M."/>
            <person name="Raghuraman S."/>
            <person name="Rege F."/>
            <person name="Reyes R."/>
            <person name="Rise C."/>
            <person name="Rogov P."/>
            <person name="Ross K."/>
            <person name="Ryan E."/>
            <person name="Settipalli S."/>
            <person name="Shea T."/>
            <person name="Sherpa N."/>
            <person name="Shi L."/>
            <person name="Shih D."/>
            <person name="Sparrow T."/>
            <person name="Spaulding J."/>
            <person name="Stalker J."/>
            <person name="Stange-Thomann N."/>
            <person name="Stavropoulos S."/>
            <person name="Stone C."/>
            <person name="Strader C."/>
            <person name="Tesfaye S."/>
            <person name="Thomson T."/>
            <person name="Thoulutsang Y."/>
            <person name="Thoulutsang D."/>
            <person name="Topham K."/>
            <person name="Topping I."/>
            <person name="Tsamla T."/>
            <person name="Vassiliev H."/>
            <person name="Vo A."/>
            <person name="Wangchuk T."/>
            <person name="Wangdi T."/>
            <person name="Weiand M."/>
            <person name="Wilkinson J."/>
            <person name="Wilson A."/>
            <person name="Yadav S."/>
            <person name="Young G."/>
            <person name="Yu Q."/>
            <person name="Zembek L."/>
            <person name="Zhong D."/>
            <person name="Zimmer A."/>
            <person name="Zwirko Z."/>
            <person name="Jaffe D.B."/>
            <person name="Alvarez P."/>
            <person name="Brockman W."/>
            <person name="Butler J."/>
            <person name="Chin C."/>
            <person name="Gnerre S."/>
            <person name="Grabherr M."/>
            <person name="Kleber M."/>
            <person name="Mauceli E."/>
            <person name="MacCallum I."/>
        </authorList>
    </citation>
    <scope>NUCLEOTIDE SEQUENCE [LARGE SCALE GENOMIC DNA]</scope>
    <source>
        <strain evidence="4">Tucson 14024-0371.13</strain>
    </source>
</reference>
<dbReference type="PANTHER" id="PTHR22802:SF379">
    <property type="entry name" value="CHONDROITIN SULFATE PROTEOGLYCAN 2 ISOFORM X1"/>
    <property type="match status" value="1"/>
</dbReference>
<proteinExistence type="predicted"/>
<organism evidence="3 4">
    <name type="scientific">Drosophila ananassae</name>
    <name type="common">Fruit fly</name>
    <dbReference type="NCBI Taxonomy" id="7217"/>
    <lineage>
        <taxon>Eukaryota</taxon>
        <taxon>Metazoa</taxon>
        <taxon>Ecdysozoa</taxon>
        <taxon>Arthropoda</taxon>
        <taxon>Hexapoda</taxon>
        <taxon>Insecta</taxon>
        <taxon>Pterygota</taxon>
        <taxon>Neoptera</taxon>
        <taxon>Endopterygota</taxon>
        <taxon>Diptera</taxon>
        <taxon>Brachycera</taxon>
        <taxon>Muscomorpha</taxon>
        <taxon>Ephydroidea</taxon>
        <taxon>Drosophilidae</taxon>
        <taxon>Drosophila</taxon>
        <taxon>Sophophora</taxon>
    </lineage>
</organism>
<dbReference type="OrthoDB" id="7773875at2759"/>
<dbReference type="Gene3D" id="3.10.100.10">
    <property type="entry name" value="Mannose-Binding Protein A, subunit A"/>
    <property type="match status" value="1"/>
</dbReference>
<dbReference type="Pfam" id="PF00059">
    <property type="entry name" value="Lectin_C"/>
    <property type="match status" value="1"/>
</dbReference>
<dbReference type="InParanoid" id="A0A0P9A790"/>
<evidence type="ECO:0000256" key="1">
    <source>
        <dbReference type="SAM" id="SignalP"/>
    </source>
</evidence>
<dbReference type="SUPFAM" id="SSF56436">
    <property type="entry name" value="C-type lectin-like"/>
    <property type="match status" value="1"/>
</dbReference>
<protein>
    <recommendedName>
        <fullName evidence="2">C-type lectin domain-containing protein</fullName>
    </recommendedName>
</protein>
<feature type="signal peptide" evidence="1">
    <location>
        <begin position="1"/>
        <end position="21"/>
    </location>
</feature>
<keyword evidence="4" id="KW-1185">Reference proteome</keyword>
<evidence type="ECO:0000259" key="2">
    <source>
        <dbReference type="PROSITE" id="PS50041"/>
    </source>
</evidence>
<dbReference type="InterPro" id="IPR016186">
    <property type="entry name" value="C-type_lectin-like/link_sf"/>
</dbReference>
<accession>A0A0P9A790</accession>
<dbReference type="PANTHER" id="PTHR22802">
    <property type="entry name" value="C-TYPE LECTIN SUPERFAMILY MEMBER"/>
    <property type="match status" value="1"/>
</dbReference>
<dbReference type="Proteomes" id="UP000007801">
    <property type="component" value="Unassembled WGS sequence"/>
</dbReference>
<feature type="chain" id="PRO_5006155085" description="C-type lectin domain-containing protein" evidence="1">
    <location>
        <begin position="22"/>
        <end position="203"/>
    </location>
</feature>
<sequence>MFSKYIRLAAVVGVLISFLEAADLSAKVTSPSTPGTPVTAITSAGIEPEEIGVQDYYIERAWMRNWFDAFQTCRARGMHLMYFTSVKEWRELDEYLWDHNIDDVYWTSGTTLAQNYNQNNSRKFYWFSNGKPIIHNLWAHGEPNNLDGNENCVEMGYKRQSSSAHRLNDQSCYTKRRYICRKYKYIDTARTSNAKIRSRIKRP</sequence>